<dbReference type="KEGG" id="mcha:111019721"/>
<keyword evidence="7" id="KW-1185">Reference proteome</keyword>
<comment type="function">
    <text evidence="1">Methylates caffeoyl-CoA to feruloyl-CoA and 5-hydroxyferuloyl-CoA to sinapoyl-CoA. Plays a role in the synthesis of feruloylated polysaccharides. Involved in the reinforcement of the plant cell wall. Also involved in the responding to wounding or pathogen challenge by the increased formation of cell wall-bound ferulic acid polymers.</text>
</comment>
<dbReference type="GO" id="GO:0008171">
    <property type="term" value="F:O-methyltransferase activity"/>
    <property type="evidence" value="ECO:0007669"/>
    <property type="project" value="InterPro"/>
</dbReference>
<evidence type="ECO:0000313" key="8">
    <source>
        <dbReference type="RefSeq" id="XP_022151835.1"/>
    </source>
</evidence>
<evidence type="ECO:0000256" key="6">
    <source>
        <dbReference type="ARBA" id="ARBA00023453"/>
    </source>
</evidence>
<dbReference type="PANTHER" id="PTHR10509:SF34">
    <property type="entry name" value="TAPETUM-SPECIFIC METHYLTRANSFERASE 1"/>
    <property type="match status" value="1"/>
</dbReference>
<dbReference type="InterPro" id="IPR002935">
    <property type="entry name" value="SAM_O-MeTrfase"/>
</dbReference>
<dbReference type="Pfam" id="PF01596">
    <property type="entry name" value="Methyltransf_3"/>
    <property type="match status" value="1"/>
</dbReference>
<dbReference type="GO" id="GO:0008757">
    <property type="term" value="F:S-adenosylmethionine-dependent methyltransferase activity"/>
    <property type="evidence" value="ECO:0007669"/>
    <property type="project" value="TreeGrafter"/>
</dbReference>
<dbReference type="GO" id="GO:0032259">
    <property type="term" value="P:methylation"/>
    <property type="evidence" value="ECO:0007669"/>
    <property type="project" value="UniProtKB-KW"/>
</dbReference>
<dbReference type="SMR" id="A0A6J1DCA7"/>
<evidence type="ECO:0000256" key="1">
    <source>
        <dbReference type="ARBA" id="ARBA00002334"/>
    </source>
</evidence>
<dbReference type="RefSeq" id="XP_022151835.1">
    <property type="nucleotide sequence ID" value="XM_022296143.1"/>
</dbReference>
<sequence length="252" mass="28222">MLTLIARTQVSFVTVQIMANDFPDKNILQSPALLQYILESNAYPREHEQLKELRETTVGKFDKSRSVMGVPADQGLFLAMLVKLMNAKKTIEIGVFTGYSLLTTALALPADGQITAIDVDRKSFEIGLPFIKKAGVDHKINFVESEALIVLNDLLKDGKEGEFDFAFVDAKKSEYIKYHELLLRLVKVGGVIGYDNTLWYGSVAQSEELVEADLKDNRIYMRELNAFLVNDSRVEIALLSIGDGLTLCRRIN</sequence>
<organism evidence="7 8">
    <name type="scientific">Momordica charantia</name>
    <name type="common">Bitter gourd</name>
    <name type="synonym">Balsam pear</name>
    <dbReference type="NCBI Taxonomy" id="3673"/>
    <lineage>
        <taxon>Eukaryota</taxon>
        <taxon>Viridiplantae</taxon>
        <taxon>Streptophyta</taxon>
        <taxon>Embryophyta</taxon>
        <taxon>Tracheophyta</taxon>
        <taxon>Spermatophyta</taxon>
        <taxon>Magnoliopsida</taxon>
        <taxon>eudicotyledons</taxon>
        <taxon>Gunneridae</taxon>
        <taxon>Pentapetalae</taxon>
        <taxon>rosids</taxon>
        <taxon>fabids</taxon>
        <taxon>Cucurbitales</taxon>
        <taxon>Cucurbitaceae</taxon>
        <taxon>Momordiceae</taxon>
        <taxon>Momordica</taxon>
    </lineage>
</organism>
<keyword evidence="2" id="KW-0489">Methyltransferase</keyword>
<name>A0A6J1DCA7_MOMCH</name>
<keyword evidence="4" id="KW-0949">S-adenosyl-L-methionine</keyword>
<dbReference type="GeneID" id="111019721"/>
<dbReference type="SUPFAM" id="SSF53335">
    <property type="entry name" value="S-adenosyl-L-methionine-dependent methyltransferases"/>
    <property type="match status" value="1"/>
</dbReference>
<dbReference type="AlphaFoldDB" id="A0A6J1DCA7"/>
<keyword evidence="5" id="KW-0479">Metal-binding</keyword>
<reference evidence="8" key="1">
    <citation type="submission" date="2025-08" db="UniProtKB">
        <authorList>
            <consortium name="RefSeq"/>
        </authorList>
    </citation>
    <scope>IDENTIFICATION</scope>
    <source>
        <strain evidence="8">OHB3-1</strain>
    </source>
</reference>
<dbReference type="Gene3D" id="3.40.50.150">
    <property type="entry name" value="Vaccinia Virus protein VP39"/>
    <property type="match status" value="1"/>
</dbReference>
<dbReference type="PROSITE" id="PS51682">
    <property type="entry name" value="SAM_OMT_I"/>
    <property type="match status" value="1"/>
</dbReference>
<keyword evidence="3" id="KW-0808">Transferase</keyword>
<accession>A0A6J1DCA7</accession>
<protein>
    <submittedName>
        <fullName evidence="8">Flavonoid 3',5'-methyltransferase-like</fullName>
    </submittedName>
</protein>
<comment type="similarity">
    <text evidence="6">Belongs to the class I-like SAM-binding methyltransferase superfamily. Cation-dependent O-methyltransferase family.</text>
</comment>
<dbReference type="InterPro" id="IPR050362">
    <property type="entry name" value="Cation-dep_OMT"/>
</dbReference>
<evidence type="ECO:0000256" key="4">
    <source>
        <dbReference type="ARBA" id="ARBA00022691"/>
    </source>
</evidence>
<dbReference type="Proteomes" id="UP000504603">
    <property type="component" value="Unplaced"/>
</dbReference>
<dbReference type="InterPro" id="IPR029063">
    <property type="entry name" value="SAM-dependent_MTases_sf"/>
</dbReference>
<dbReference type="PANTHER" id="PTHR10509">
    <property type="entry name" value="O-METHYLTRANSFERASE-RELATED"/>
    <property type="match status" value="1"/>
</dbReference>
<evidence type="ECO:0000256" key="2">
    <source>
        <dbReference type="ARBA" id="ARBA00022603"/>
    </source>
</evidence>
<dbReference type="GO" id="GO:0046872">
    <property type="term" value="F:metal ion binding"/>
    <property type="evidence" value="ECO:0007669"/>
    <property type="project" value="UniProtKB-KW"/>
</dbReference>
<evidence type="ECO:0000256" key="3">
    <source>
        <dbReference type="ARBA" id="ARBA00022679"/>
    </source>
</evidence>
<evidence type="ECO:0000313" key="7">
    <source>
        <dbReference type="Proteomes" id="UP000504603"/>
    </source>
</evidence>
<dbReference type="CDD" id="cd02440">
    <property type="entry name" value="AdoMet_MTases"/>
    <property type="match status" value="1"/>
</dbReference>
<dbReference type="OrthoDB" id="10251242at2759"/>
<gene>
    <name evidence="8" type="primary">LOC111019721</name>
</gene>
<evidence type="ECO:0000256" key="5">
    <source>
        <dbReference type="ARBA" id="ARBA00022723"/>
    </source>
</evidence>
<proteinExistence type="inferred from homology"/>